<dbReference type="Proteomes" id="UP000077407">
    <property type="component" value="Unassembled WGS sequence"/>
</dbReference>
<gene>
    <name evidence="1" type="ORF">WY13_00724</name>
</gene>
<evidence type="ECO:0000313" key="2">
    <source>
        <dbReference type="Proteomes" id="UP000077407"/>
    </source>
</evidence>
<sequence>MVTDVRQKLMLFMRENNITQKELAKELNYNYEHFNAVMAGKYTVSNRLYQEIENLFRRYGYDKGLDDRGRL</sequence>
<evidence type="ECO:0000313" key="1">
    <source>
        <dbReference type="EMBL" id="OAA91467.1"/>
    </source>
</evidence>
<accession>A0A166S170</accession>
<protein>
    <recommendedName>
        <fullName evidence="3">HTH cro/C1-type domain-containing protein</fullName>
    </recommendedName>
</protein>
<evidence type="ECO:0008006" key="3">
    <source>
        <dbReference type="Google" id="ProtNLM"/>
    </source>
</evidence>
<dbReference type="Gene3D" id="1.10.260.40">
    <property type="entry name" value="lambda repressor-like DNA-binding domains"/>
    <property type="match status" value="1"/>
</dbReference>
<reference evidence="1 2" key="1">
    <citation type="journal article" date="2015" name="Biotechnol. Bioeng.">
        <title>Genome sequence and phenotypic characterization of Caulobacter segnis.</title>
        <authorList>
            <person name="Patel S."/>
            <person name="Fletcher B."/>
            <person name="Scott D.C."/>
            <person name="Ely B."/>
        </authorList>
    </citation>
    <scope>NUCLEOTIDE SEQUENCE [LARGE SCALE GENOMIC DNA]</scope>
    <source>
        <strain evidence="1 2">ERI-2</strain>
    </source>
</reference>
<comment type="caution">
    <text evidence="1">The sequence shown here is derived from an EMBL/GenBank/DDBJ whole genome shotgun (WGS) entry which is preliminary data.</text>
</comment>
<dbReference type="GO" id="GO:0003677">
    <property type="term" value="F:DNA binding"/>
    <property type="evidence" value="ECO:0007669"/>
    <property type="project" value="InterPro"/>
</dbReference>
<organism evidence="1 2">
    <name type="scientific">Clostridium ljungdahlii</name>
    <dbReference type="NCBI Taxonomy" id="1538"/>
    <lineage>
        <taxon>Bacteria</taxon>
        <taxon>Bacillati</taxon>
        <taxon>Bacillota</taxon>
        <taxon>Clostridia</taxon>
        <taxon>Eubacteriales</taxon>
        <taxon>Clostridiaceae</taxon>
        <taxon>Clostridium</taxon>
    </lineage>
</organism>
<dbReference type="EMBL" id="LITT01000006">
    <property type="protein sequence ID" value="OAA91467.1"/>
    <property type="molecule type" value="Genomic_DNA"/>
</dbReference>
<name>A0A166S170_9CLOT</name>
<dbReference type="PATRIC" id="fig|1538.10.peg.1222"/>
<dbReference type="InterPro" id="IPR010982">
    <property type="entry name" value="Lambda_DNA-bd_dom_sf"/>
</dbReference>
<dbReference type="SUPFAM" id="SSF47413">
    <property type="entry name" value="lambda repressor-like DNA-binding domains"/>
    <property type="match status" value="1"/>
</dbReference>
<proteinExistence type="predicted"/>
<dbReference type="AlphaFoldDB" id="A0A166S170"/>